<name>A0A8C9B7I6_PHOSS</name>
<dbReference type="AlphaFoldDB" id="A0A8C9B7I6"/>
<evidence type="ECO:0000256" key="2">
    <source>
        <dbReference type="SAM" id="Phobius"/>
    </source>
</evidence>
<evidence type="ECO:0000313" key="4">
    <source>
        <dbReference type="Proteomes" id="UP000694554"/>
    </source>
</evidence>
<evidence type="ECO:0000256" key="1">
    <source>
        <dbReference type="SAM" id="MobiDB-lite"/>
    </source>
</evidence>
<feature type="region of interest" description="Disordered" evidence="1">
    <location>
        <begin position="1"/>
        <end position="69"/>
    </location>
</feature>
<keyword evidence="4" id="KW-1185">Reference proteome</keyword>
<dbReference type="GeneTree" id="ENSGT00940000167837"/>
<gene>
    <name evidence="3" type="primary">HMGN4</name>
</gene>
<reference evidence="3" key="3">
    <citation type="submission" date="2025-09" db="UniProtKB">
        <authorList>
            <consortium name="Ensembl"/>
        </authorList>
    </citation>
    <scope>IDENTIFICATION</scope>
</reference>
<proteinExistence type="predicted"/>
<feature type="compositionally biased region" description="Polar residues" evidence="1">
    <location>
        <begin position="47"/>
        <end position="60"/>
    </location>
</feature>
<reference evidence="3" key="1">
    <citation type="submission" date="2019-08" db="EMBL/GenBank/DDBJ databases">
        <title>Phocoena sinus (Vaquita) genome, mPhoSin1, primary haplotype.</title>
        <authorList>
            <person name="Morin P."/>
            <person name="Mountcastle J."/>
            <person name="Fungtammasan C."/>
            <person name="Rhie A."/>
            <person name="Rojas-Bracho L."/>
            <person name="Smith C.R."/>
            <person name="Taylor B.L."/>
            <person name="Gulland F.M.D."/>
            <person name="Musser W."/>
            <person name="Houck M."/>
            <person name="Haase B."/>
            <person name="Paez S."/>
            <person name="Howe K."/>
            <person name="Torrance J."/>
            <person name="Formenti G."/>
            <person name="Phillippy A."/>
            <person name="Ryder O."/>
            <person name="Jarvis E.D."/>
            <person name="Fedrigo O."/>
        </authorList>
    </citation>
    <scope>NUCLEOTIDE SEQUENCE [LARGE SCALE GENOMIC DNA]</scope>
</reference>
<keyword evidence="2" id="KW-1133">Transmembrane helix</keyword>
<keyword evidence="2" id="KW-0812">Transmembrane</keyword>
<sequence length="98" mass="11274">MSHRGDRHGCLLNLPLQNQSPGQKRPLQRRERSWPKGERGKQKATKMGTTLQKTETPPQSSHRKQKAPGMPSEVYFFDSSVLLVTLLFEILFFLNQIL</sequence>
<protein>
    <submittedName>
        <fullName evidence="3">Uncharacterized protein</fullName>
    </submittedName>
</protein>
<dbReference type="Proteomes" id="UP000694554">
    <property type="component" value="Chromosome 11"/>
</dbReference>
<organism evidence="3 4">
    <name type="scientific">Phocoena sinus</name>
    <name type="common">Vaquita</name>
    <dbReference type="NCBI Taxonomy" id="42100"/>
    <lineage>
        <taxon>Eukaryota</taxon>
        <taxon>Metazoa</taxon>
        <taxon>Chordata</taxon>
        <taxon>Craniata</taxon>
        <taxon>Vertebrata</taxon>
        <taxon>Euteleostomi</taxon>
        <taxon>Mammalia</taxon>
        <taxon>Eutheria</taxon>
        <taxon>Laurasiatheria</taxon>
        <taxon>Artiodactyla</taxon>
        <taxon>Whippomorpha</taxon>
        <taxon>Cetacea</taxon>
        <taxon>Odontoceti</taxon>
        <taxon>Phocoenidae</taxon>
        <taxon>Phocoena</taxon>
    </lineage>
</organism>
<feature type="compositionally biased region" description="Basic and acidic residues" evidence="1">
    <location>
        <begin position="28"/>
        <end position="41"/>
    </location>
</feature>
<keyword evidence="2" id="KW-0472">Membrane</keyword>
<feature type="transmembrane region" description="Helical" evidence="2">
    <location>
        <begin position="74"/>
        <end position="94"/>
    </location>
</feature>
<accession>A0A8C9B7I6</accession>
<dbReference type="Ensembl" id="ENSPSNT00000007141.1">
    <property type="protein sequence ID" value="ENSPSNP00000006264.1"/>
    <property type="gene ID" value="ENSPSNG00000004661.1"/>
</dbReference>
<reference evidence="3" key="2">
    <citation type="submission" date="2025-08" db="UniProtKB">
        <authorList>
            <consortium name="Ensembl"/>
        </authorList>
    </citation>
    <scope>IDENTIFICATION</scope>
</reference>
<evidence type="ECO:0000313" key="3">
    <source>
        <dbReference type="Ensembl" id="ENSPSNP00000006264.1"/>
    </source>
</evidence>